<reference evidence="1" key="2">
    <citation type="journal article" date="2023" name="IMA Fungus">
        <title>Comparative genomic study of the Penicillium genus elucidates a diverse pangenome and 15 lateral gene transfer events.</title>
        <authorList>
            <person name="Petersen C."/>
            <person name="Sorensen T."/>
            <person name="Nielsen M.R."/>
            <person name="Sondergaard T.E."/>
            <person name="Sorensen J.L."/>
            <person name="Fitzpatrick D.A."/>
            <person name="Frisvad J.C."/>
            <person name="Nielsen K.L."/>
        </authorList>
    </citation>
    <scope>NUCLEOTIDE SEQUENCE</scope>
    <source>
        <strain evidence="1">IBT 21472</strain>
    </source>
</reference>
<protein>
    <submittedName>
        <fullName evidence="1">Uncharacterized protein</fullName>
    </submittedName>
</protein>
<evidence type="ECO:0000313" key="2">
    <source>
        <dbReference type="Proteomes" id="UP001147746"/>
    </source>
</evidence>
<sequence length="129" mass="14351">MPPRSSDNLVPEGWSDYADDLEIDDIWGSSVPGTSNISGAIHWVQNPKPVMCTVPGQRLYIAQSGSDFYLWKQPEDECYKIEGVKSRKVLIKAIKQTGVEGLSLKQLKSLELSICGGQEPPTPWPFNEM</sequence>
<keyword evidence="2" id="KW-1185">Reference proteome</keyword>
<reference evidence="1" key="1">
    <citation type="submission" date="2022-12" db="EMBL/GenBank/DDBJ databases">
        <authorList>
            <person name="Petersen C."/>
        </authorList>
    </citation>
    <scope>NUCLEOTIDE SEQUENCE</scope>
    <source>
        <strain evidence="1">IBT 21472</strain>
    </source>
</reference>
<proteinExistence type="predicted"/>
<dbReference type="EMBL" id="JAPZBO010000003">
    <property type="protein sequence ID" value="KAJ5321301.1"/>
    <property type="molecule type" value="Genomic_DNA"/>
</dbReference>
<evidence type="ECO:0000313" key="1">
    <source>
        <dbReference type="EMBL" id="KAJ5321301.1"/>
    </source>
</evidence>
<comment type="caution">
    <text evidence="1">The sequence shown here is derived from an EMBL/GenBank/DDBJ whole genome shotgun (WGS) entry which is preliminary data.</text>
</comment>
<accession>A0A9W9Q018</accession>
<gene>
    <name evidence="1" type="ORF">N7476_004303</name>
</gene>
<name>A0A9W9Q018_9EURO</name>
<dbReference type="AlphaFoldDB" id="A0A9W9Q018"/>
<organism evidence="1 2">
    <name type="scientific">Penicillium atrosanguineum</name>
    <dbReference type="NCBI Taxonomy" id="1132637"/>
    <lineage>
        <taxon>Eukaryota</taxon>
        <taxon>Fungi</taxon>
        <taxon>Dikarya</taxon>
        <taxon>Ascomycota</taxon>
        <taxon>Pezizomycotina</taxon>
        <taxon>Eurotiomycetes</taxon>
        <taxon>Eurotiomycetidae</taxon>
        <taxon>Eurotiales</taxon>
        <taxon>Aspergillaceae</taxon>
        <taxon>Penicillium</taxon>
    </lineage>
</organism>
<dbReference type="Proteomes" id="UP001147746">
    <property type="component" value="Unassembled WGS sequence"/>
</dbReference>